<sequence length="308" mass="34894">MSLSPLQSPPALLIPPPIEYLPQPESSDTSRNTSSERKHSPLRKRNKKASAEFARLLTQGLEGSEVRNLQRVLNTVNEQLRVEKARADEAEKKVFEVLVQLRRINDEKNAALREAATAKENVNQYKLRLEQAQNEIFRAQDILKIVDGQRLEAEKMAAKDRSTAHKLREENLVYLAREEGRKQGMKEGFERGRDMGYHEGYARGHSAGRYEDDEEEEEYYDTGDEADMSPLSDESQEYDDPPPPPPRDRNVPLCAKLQVNLLSWDVNIAHSCYISDSSSTLASHSYGQPGGIGTGCNERRLHADTFEL</sequence>
<dbReference type="STRING" id="1137138.A0A067NV41"/>
<keyword evidence="1" id="KW-0175">Coiled coil</keyword>
<feature type="compositionally biased region" description="Basic and acidic residues" evidence="2">
    <location>
        <begin position="189"/>
        <end position="202"/>
    </location>
</feature>
<evidence type="ECO:0000313" key="4">
    <source>
        <dbReference type="Proteomes" id="UP000027073"/>
    </source>
</evidence>
<feature type="region of interest" description="Disordered" evidence="2">
    <location>
        <begin position="189"/>
        <end position="251"/>
    </location>
</feature>
<dbReference type="OrthoDB" id="3008370at2759"/>
<feature type="coiled-coil region" evidence="1">
    <location>
        <begin position="66"/>
        <end position="142"/>
    </location>
</feature>
<proteinExistence type="predicted"/>
<evidence type="ECO:0000256" key="2">
    <source>
        <dbReference type="SAM" id="MobiDB-lite"/>
    </source>
</evidence>
<dbReference type="Proteomes" id="UP000027073">
    <property type="component" value="Unassembled WGS sequence"/>
</dbReference>
<gene>
    <name evidence="3" type="ORF">PLEOSDRAFT_1083904</name>
</gene>
<accession>A0A067NV41</accession>
<evidence type="ECO:0008006" key="5">
    <source>
        <dbReference type="Google" id="ProtNLM"/>
    </source>
</evidence>
<dbReference type="InParanoid" id="A0A067NV41"/>
<dbReference type="VEuPathDB" id="FungiDB:PLEOSDRAFT_1083904"/>
<dbReference type="AlphaFoldDB" id="A0A067NV41"/>
<reference evidence="4" key="1">
    <citation type="journal article" date="2014" name="Proc. Natl. Acad. Sci. U.S.A.">
        <title>Extensive sampling of basidiomycete genomes demonstrates inadequacy of the white-rot/brown-rot paradigm for wood decay fungi.</title>
        <authorList>
            <person name="Riley R."/>
            <person name="Salamov A.A."/>
            <person name="Brown D.W."/>
            <person name="Nagy L.G."/>
            <person name="Floudas D."/>
            <person name="Held B.W."/>
            <person name="Levasseur A."/>
            <person name="Lombard V."/>
            <person name="Morin E."/>
            <person name="Otillar R."/>
            <person name="Lindquist E.A."/>
            <person name="Sun H."/>
            <person name="LaButti K.M."/>
            <person name="Schmutz J."/>
            <person name="Jabbour D."/>
            <person name="Luo H."/>
            <person name="Baker S.E."/>
            <person name="Pisabarro A.G."/>
            <person name="Walton J.D."/>
            <person name="Blanchette R.A."/>
            <person name="Henrissat B."/>
            <person name="Martin F."/>
            <person name="Cullen D."/>
            <person name="Hibbett D.S."/>
            <person name="Grigoriev I.V."/>
        </authorList>
    </citation>
    <scope>NUCLEOTIDE SEQUENCE [LARGE SCALE GENOMIC DNA]</scope>
    <source>
        <strain evidence="4">PC15</strain>
    </source>
</reference>
<organism evidence="3 4">
    <name type="scientific">Pleurotus ostreatus (strain PC15)</name>
    <name type="common">Oyster mushroom</name>
    <dbReference type="NCBI Taxonomy" id="1137138"/>
    <lineage>
        <taxon>Eukaryota</taxon>
        <taxon>Fungi</taxon>
        <taxon>Dikarya</taxon>
        <taxon>Basidiomycota</taxon>
        <taxon>Agaricomycotina</taxon>
        <taxon>Agaricomycetes</taxon>
        <taxon>Agaricomycetidae</taxon>
        <taxon>Agaricales</taxon>
        <taxon>Pleurotineae</taxon>
        <taxon>Pleurotaceae</taxon>
        <taxon>Pleurotus</taxon>
    </lineage>
</organism>
<dbReference type="EMBL" id="KL198008">
    <property type="protein sequence ID" value="KDQ28002.1"/>
    <property type="molecule type" value="Genomic_DNA"/>
</dbReference>
<name>A0A067NV41_PLEO1</name>
<protein>
    <recommendedName>
        <fullName evidence="5">Essential protein Yae1 N-terminal domain-containing protein</fullName>
    </recommendedName>
</protein>
<feature type="region of interest" description="Disordered" evidence="2">
    <location>
        <begin position="1"/>
        <end position="49"/>
    </location>
</feature>
<dbReference type="HOGENOM" id="CLU_903506_0_0_1"/>
<feature type="compositionally biased region" description="Low complexity" evidence="2">
    <location>
        <begin position="1"/>
        <end position="11"/>
    </location>
</feature>
<evidence type="ECO:0000256" key="1">
    <source>
        <dbReference type="SAM" id="Coils"/>
    </source>
</evidence>
<evidence type="ECO:0000313" key="3">
    <source>
        <dbReference type="EMBL" id="KDQ28002.1"/>
    </source>
</evidence>
<feature type="compositionally biased region" description="Acidic residues" evidence="2">
    <location>
        <begin position="211"/>
        <end position="227"/>
    </location>
</feature>